<dbReference type="EMBL" id="MEUJ01000009">
    <property type="protein sequence ID" value="OGC39366.1"/>
    <property type="molecule type" value="Genomic_DNA"/>
</dbReference>
<comment type="caution">
    <text evidence="1">The sequence shown here is derived from an EMBL/GenBank/DDBJ whole genome shotgun (WGS) entry which is preliminary data.</text>
</comment>
<evidence type="ECO:0008006" key="3">
    <source>
        <dbReference type="Google" id="ProtNLM"/>
    </source>
</evidence>
<gene>
    <name evidence="1" type="ORF">A2438_06585</name>
</gene>
<organism evidence="1 2">
    <name type="scientific">candidate division WOR-1 bacterium RIFOXYC2_FULL_46_14</name>
    <dbReference type="NCBI Taxonomy" id="1802587"/>
    <lineage>
        <taxon>Bacteria</taxon>
        <taxon>Bacillati</taxon>
        <taxon>Saganbacteria</taxon>
    </lineage>
</organism>
<dbReference type="AlphaFoldDB" id="A0A1F4U350"/>
<evidence type="ECO:0000313" key="2">
    <source>
        <dbReference type="Proteomes" id="UP000179242"/>
    </source>
</evidence>
<name>A0A1F4U350_UNCSA</name>
<accession>A0A1F4U350</accession>
<reference evidence="1 2" key="1">
    <citation type="journal article" date="2016" name="Nat. Commun.">
        <title>Thousands of microbial genomes shed light on interconnected biogeochemical processes in an aquifer system.</title>
        <authorList>
            <person name="Anantharaman K."/>
            <person name="Brown C.T."/>
            <person name="Hug L.A."/>
            <person name="Sharon I."/>
            <person name="Castelle C.J."/>
            <person name="Probst A.J."/>
            <person name="Thomas B.C."/>
            <person name="Singh A."/>
            <person name="Wilkins M.J."/>
            <person name="Karaoz U."/>
            <person name="Brodie E.L."/>
            <person name="Williams K.H."/>
            <person name="Hubbard S.S."/>
            <person name="Banfield J.F."/>
        </authorList>
    </citation>
    <scope>NUCLEOTIDE SEQUENCE [LARGE SCALE GENOMIC DNA]</scope>
</reference>
<dbReference type="Proteomes" id="UP000179242">
    <property type="component" value="Unassembled WGS sequence"/>
</dbReference>
<sequence length="404" mass="44889">MSTLLCCLQNIAFCAQKKAIQPDAWYSPYLTRAASLEIGGWWMQYADKETTRLNLAEIMSKYLSYLEKENLIARKSPGMDIRFSDVPLNAPFYSDVRKVVYQYKIMECTESKDFMGEIKVTINQFAVVLARAIAMDPDLPMNQAEAVKFVKRKAMDNFSDRAFKENRPVKRYEVMAALVKTAEYLKQQRVLAVKKKEKEPATAAKLKNEVSLGGMMGHLYEQSSSSNSNYTYGGELAYSNRLVEVVGSGISYNARYLIPNPGAIRDEETTENKLDAMVNYKNPLLSDLAGGSLFSALGFRGILLRNDLSNNTFLGLRGGLEYLRDFSDKLGGKVTAGLAGKVVGDAGPSILGALSSAMDYGAEISYSLSPDSTVSLDYEGDALFFNQSYARYFNSLVLKSGWKL</sequence>
<evidence type="ECO:0000313" key="1">
    <source>
        <dbReference type="EMBL" id="OGC39366.1"/>
    </source>
</evidence>
<protein>
    <recommendedName>
        <fullName evidence="3">SLH domain-containing protein</fullName>
    </recommendedName>
</protein>
<proteinExistence type="predicted"/>